<dbReference type="InterPro" id="IPR050490">
    <property type="entry name" value="Bact_solute-bd_prot1"/>
</dbReference>
<sequence>MWLHVPYAVAPRLPEEVPVRLPRRPATTLGALVTALTLAVTAAGCGGESGGGGAITLTITQNAISGGKNAKGADWIKNWVIPRFEAAKRAAGQNVRVRFQPNGVEDEVYKTKIALDLKSGRGADVIDIDGIWIGELAQAGYLRPLRELAGAAVDTWEGWKQIPPAVQGLGIFEGRKYALPVGTDGRVLYYNKELFARAGLAAQWQPGSWREVIDAARALKRLPGVTPLQINAGTAMGEATTMQGVLPLLAGTGTEIYSGGKWTGGTGALRDVLGFYREVYSGGLGDPRIQQEAQGRDKSFLEFAEGEIGILAEGDYFWRSVVDPVVGVNPMKNRDRVVGYALIPAARPGAGLRGQDFVSMSGGSARVLNPRSRYPALAWELLSFMHSAAAVEAELGGEARVTARTDVNDKVLGRDPMLSFVAEKVLPVTAYRPPLAVYPEVSAALQEATAAVVSGRSPEEAAAAYHHRLTELVGASAITPA</sequence>
<keyword evidence="2" id="KW-1185">Reference proteome</keyword>
<dbReference type="SUPFAM" id="SSF53850">
    <property type="entry name" value="Periplasmic binding protein-like II"/>
    <property type="match status" value="1"/>
</dbReference>
<dbReference type="AlphaFoldDB" id="A0A2W2H0Z2"/>
<dbReference type="InterPro" id="IPR006059">
    <property type="entry name" value="SBP"/>
</dbReference>
<reference evidence="1 2" key="1">
    <citation type="submission" date="2018-01" db="EMBL/GenBank/DDBJ databases">
        <title>Draft genome sequence of Sphaerisporangium sp. 7K107.</title>
        <authorList>
            <person name="Sahin N."/>
            <person name="Saygin H."/>
            <person name="Ay H."/>
        </authorList>
    </citation>
    <scope>NUCLEOTIDE SEQUENCE [LARGE SCALE GENOMIC DNA]</scope>
    <source>
        <strain evidence="1 2">7K107</strain>
    </source>
</reference>
<dbReference type="Proteomes" id="UP000248544">
    <property type="component" value="Unassembled WGS sequence"/>
</dbReference>
<evidence type="ECO:0000313" key="1">
    <source>
        <dbReference type="EMBL" id="PZG54271.1"/>
    </source>
</evidence>
<dbReference type="Gene3D" id="3.40.190.10">
    <property type="entry name" value="Periplasmic binding protein-like II"/>
    <property type="match status" value="2"/>
</dbReference>
<dbReference type="Pfam" id="PF01547">
    <property type="entry name" value="SBP_bac_1"/>
    <property type="match status" value="1"/>
</dbReference>
<dbReference type="PANTHER" id="PTHR43649:SF14">
    <property type="entry name" value="BLR3389 PROTEIN"/>
    <property type="match status" value="1"/>
</dbReference>
<comment type="caution">
    <text evidence="1">The sequence shown here is derived from an EMBL/GenBank/DDBJ whole genome shotgun (WGS) entry which is preliminary data.</text>
</comment>
<name>A0A2W2H0Z2_9ACTN</name>
<evidence type="ECO:0000313" key="2">
    <source>
        <dbReference type="Proteomes" id="UP000248544"/>
    </source>
</evidence>
<dbReference type="EMBL" id="POUA01000020">
    <property type="protein sequence ID" value="PZG54271.1"/>
    <property type="molecule type" value="Genomic_DNA"/>
</dbReference>
<proteinExistence type="predicted"/>
<accession>A0A2W2H0Z2</accession>
<gene>
    <name evidence="1" type="ORF">C1I98_04550</name>
</gene>
<protein>
    <submittedName>
        <fullName evidence="1">ABC transporter substrate-binding protein</fullName>
    </submittedName>
</protein>
<dbReference type="PANTHER" id="PTHR43649">
    <property type="entry name" value="ARABINOSE-BINDING PROTEIN-RELATED"/>
    <property type="match status" value="1"/>
</dbReference>
<organism evidence="1 2">
    <name type="scientific">Spongiactinospora gelatinilytica</name>
    <dbReference type="NCBI Taxonomy" id="2666298"/>
    <lineage>
        <taxon>Bacteria</taxon>
        <taxon>Bacillati</taxon>
        <taxon>Actinomycetota</taxon>
        <taxon>Actinomycetes</taxon>
        <taxon>Streptosporangiales</taxon>
        <taxon>Streptosporangiaceae</taxon>
        <taxon>Spongiactinospora</taxon>
    </lineage>
</organism>